<reference evidence="1 2" key="1">
    <citation type="journal article" date="2021" name="Int. J. Syst. Evol. Microbiol.">
        <title>Characterization of a novel transitional group Rickettsia species (Rickettsia tillamookensis sp. nov.) from the western black-legged tick, Ixodes pacificus.</title>
        <authorList>
            <person name="Gauthier D.T."/>
            <person name="Karpathy S.E."/>
            <person name="Grizzard S.L."/>
            <person name="Batra D."/>
            <person name="Rowe L.A."/>
            <person name="Paddock C.D."/>
        </authorList>
    </citation>
    <scope>NUCLEOTIDE SEQUENCE [LARGE SCALE GENOMIC DNA]</scope>
    <source>
        <strain evidence="1 2">Tillamook 23</strain>
    </source>
</reference>
<protein>
    <recommendedName>
        <fullName evidence="3">Transcriptional regulator</fullName>
    </recommendedName>
</protein>
<sequence length="33" mass="3931">MAYKIELILFYTLTKFGQNDIIEIEKILKSQLI</sequence>
<evidence type="ECO:0000313" key="2">
    <source>
        <dbReference type="Proteomes" id="UP000595296"/>
    </source>
</evidence>
<keyword evidence="2" id="KW-1185">Reference proteome</keyword>
<evidence type="ECO:0008006" key="3">
    <source>
        <dbReference type="Google" id="ProtNLM"/>
    </source>
</evidence>
<evidence type="ECO:0000313" key="1">
    <source>
        <dbReference type="EMBL" id="QQV75266.1"/>
    </source>
</evidence>
<organism evidence="1 2">
    <name type="scientific">Rickettsia tillamookensis</name>
    <dbReference type="NCBI Taxonomy" id="2761623"/>
    <lineage>
        <taxon>Bacteria</taxon>
        <taxon>Pseudomonadati</taxon>
        <taxon>Pseudomonadota</taxon>
        <taxon>Alphaproteobacteria</taxon>
        <taxon>Rickettsiales</taxon>
        <taxon>Rickettsiaceae</taxon>
        <taxon>Rickettsieae</taxon>
        <taxon>Rickettsia</taxon>
        <taxon>spotted fever group</taxon>
    </lineage>
</organism>
<accession>A0A9E6SQJ8</accession>
<gene>
    <name evidence="1" type="ORF">H6P87_00818</name>
</gene>
<name>A0A9E6SQJ8_9RICK</name>
<proteinExistence type="predicted"/>
<dbReference type="EMBL" id="CP060138">
    <property type="protein sequence ID" value="QQV75266.1"/>
    <property type="molecule type" value="Genomic_DNA"/>
</dbReference>
<dbReference type="Proteomes" id="UP000595296">
    <property type="component" value="Chromosome"/>
</dbReference>